<sequence>MNSKVVVTLLVAALMVCVAESWFVPNDPAAVTCLEECEDSRKECSDQCDMSPICERICRMHYKECSNTC</sequence>
<dbReference type="Proteomes" id="UP001209878">
    <property type="component" value="Unassembled WGS sequence"/>
</dbReference>
<accession>A0AAD9KRF2</accession>
<dbReference type="EMBL" id="JAODUO010000738">
    <property type="protein sequence ID" value="KAK2175303.1"/>
    <property type="molecule type" value="Genomic_DNA"/>
</dbReference>
<feature type="signal peptide" evidence="1">
    <location>
        <begin position="1"/>
        <end position="21"/>
    </location>
</feature>
<evidence type="ECO:0000313" key="3">
    <source>
        <dbReference type="Proteomes" id="UP001209878"/>
    </source>
</evidence>
<name>A0AAD9KRF2_RIDPI</name>
<dbReference type="AlphaFoldDB" id="A0AAD9KRF2"/>
<protein>
    <submittedName>
        <fullName evidence="2">Uncharacterized protein</fullName>
    </submittedName>
</protein>
<evidence type="ECO:0000256" key="1">
    <source>
        <dbReference type="SAM" id="SignalP"/>
    </source>
</evidence>
<feature type="chain" id="PRO_5042285478" evidence="1">
    <location>
        <begin position="22"/>
        <end position="69"/>
    </location>
</feature>
<gene>
    <name evidence="2" type="ORF">NP493_736g03025</name>
</gene>
<keyword evidence="1" id="KW-0732">Signal</keyword>
<reference evidence="2" key="1">
    <citation type="journal article" date="2023" name="Mol. Biol. Evol.">
        <title>Third-Generation Sequencing Reveals the Adaptive Role of the Epigenome in Three Deep-Sea Polychaetes.</title>
        <authorList>
            <person name="Perez M."/>
            <person name="Aroh O."/>
            <person name="Sun Y."/>
            <person name="Lan Y."/>
            <person name="Juniper S.K."/>
            <person name="Young C.R."/>
            <person name="Angers B."/>
            <person name="Qian P.Y."/>
        </authorList>
    </citation>
    <scope>NUCLEOTIDE SEQUENCE</scope>
    <source>
        <strain evidence="2">R07B-5</strain>
    </source>
</reference>
<comment type="caution">
    <text evidence="2">The sequence shown here is derived from an EMBL/GenBank/DDBJ whole genome shotgun (WGS) entry which is preliminary data.</text>
</comment>
<proteinExistence type="predicted"/>
<keyword evidence="3" id="KW-1185">Reference proteome</keyword>
<evidence type="ECO:0000313" key="2">
    <source>
        <dbReference type="EMBL" id="KAK2175303.1"/>
    </source>
</evidence>
<organism evidence="2 3">
    <name type="scientific">Ridgeia piscesae</name>
    <name type="common">Tubeworm</name>
    <dbReference type="NCBI Taxonomy" id="27915"/>
    <lineage>
        <taxon>Eukaryota</taxon>
        <taxon>Metazoa</taxon>
        <taxon>Spiralia</taxon>
        <taxon>Lophotrochozoa</taxon>
        <taxon>Annelida</taxon>
        <taxon>Polychaeta</taxon>
        <taxon>Sedentaria</taxon>
        <taxon>Canalipalpata</taxon>
        <taxon>Sabellida</taxon>
        <taxon>Siboglinidae</taxon>
        <taxon>Ridgeia</taxon>
    </lineage>
</organism>